<evidence type="ECO:0000313" key="2">
    <source>
        <dbReference type="Proteomes" id="UP000192923"/>
    </source>
</evidence>
<accession>A0A1Y6CTC1</accession>
<keyword evidence="2" id="KW-1185">Reference proteome</keyword>
<gene>
    <name evidence="1" type="ORF">SAMN02949497_1195</name>
</gene>
<name>A0A1Y6CTC1_9GAMM</name>
<dbReference type="EMBL" id="FXAM01000001">
    <property type="protein sequence ID" value="SMF93899.1"/>
    <property type="molecule type" value="Genomic_DNA"/>
</dbReference>
<reference evidence="1 2" key="1">
    <citation type="submission" date="2016-12" db="EMBL/GenBank/DDBJ databases">
        <authorList>
            <person name="Song W.-J."/>
            <person name="Kurnit D.M."/>
        </authorList>
    </citation>
    <scope>NUCLEOTIDE SEQUENCE [LARGE SCALE GENOMIC DNA]</scope>
    <source>
        <strain evidence="1 2">175</strain>
    </source>
</reference>
<dbReference type="AlphaFoldDB" id="A0A1Y6CTC1"/>
<proteinExistence type="predicted"/>
<dbReference type="STRING" id="1760988.SAMN02949497_1195"/>
<organism evidence="1 2">
    <name type="scientific">Methylomagnum ishizawai</name>
    <dbReference type="NCBI Taxonomy" id="1760988"/>
    <lineage>
        <taxon>Bacteria</taxon>
        <taxon>Pseudomonadati</taxon>
        <taxon>Pseudomonadota</taxon>
        <taxon>Gammaproteobacteria</taxon>
        <taxon>Methylococcales</taxon>
        <taxon>Methylococcaceae</taxon>
        <taxon>Methylomagnum</taxon>
    </lineage>
</organism>
<protein>
    <submittedName>
        <fullName evidence="1">Uncharacterized protein</fullName>
    </submittedName>
</protein>
<sequence length="268" mass="29011">MDNSKDLPTKANPLMEPIHHNERIYLASQRIHADYRRSHGGGGKYRDLKDFNRLIRSVEAFPLYLERGDIVELTRAEAGADLAPAFKATFGKPIMLISATFQAELIHHLDDELSKQMAVAASEQTAKQARLGKASLKDTIAAISMIGKIVAEVPGVKPAMVAAATLACIAENTGLALDTMRQTLPAEAPEAVGKLNASQIGKELGISAIAANRRLALLGFQRKPEGGDWELTEAGTTHGEAIPFTRNGHAGYQILWNQSVIEVLREAV</sequence>
<evidence type="ECO:0000313" key="1">
    <source>
        <dbReference type="EMBL" id="SMF93899.1"/>
    </source>
</evidence>
<dbReference type="Proteomes" id="UP000192923">
    <property type="component" value="Unassembled WGS sequence"/>
</dbReference>